<protein>
    <submittedName>
        <fullName evidence="4">Major capsid protein</fullName>
    </submittedName>
</protein>
<dbReference type="GO" id="GO:0044423">
    <property type="term" value="C:virion component"/>
    <property type="evidence" value="ECO:0007669"/>
    <property type="project" value="UniProtKB-KW"/>
</dbReference>
<evidence type="ECO:0000256" key="2">
    <source>
        <dbReference type="ARBA" id="ARBA00022844"/>
    </source>
</evidence>
<dbReference type="EMBL" id="MH045563">
    <property type="protein sequence ID" value="AVR56486.1"/>
    <property type="molecule type" value="Genomic_DNA"/>
</dbReference>
<evidence type="ECO:0000313" key="5">
    <source>
        <dbReference type="Proteomes" id="UP000244514"/>
    </source>
</evidence>
<evidence type="ECO:0000259" key="3">
    <source>
        <dbReference type="Pfam" id="PF05065"/>
    </source>
</evidence>
<gene>
    <name evidence="4" type="primary">6</name>
    <name evidence="4" type="ORF">PBI_ROBINSON_6</name>
</gene>
<evidence type="ECO:0000256" key="1">
    <source>
        <dbReference type="ARBA" id="ARBA00004328"/>
    </source>
</evidence>
<dbReference type="Gene3D" id="3.30.2320.10">
    <property type="entry name" value="hypothetical protein PF0899 domain"/>
    <property type="match status" value="1"/>
</dbReference>
<sequence>MADISRADALALLATQELDSIIKPETSGSAALAAFRSIRMSAGTVSMPVLAALPTAGWVTDHDSADATGTKPTSKVSWSGKNLVAEEIAVIVPVHENTIADSRFDIWGEVRPLVSQEFGRVLDEAVFFGVNKPATWLDPALVPGAIAAGNTIADGTGIDLADDINEAFGFVEDDEFDVNVAFTGRFLRRRLRGLRDADNAPIYLDGVRSDNRTAEIYGQDLMYVGNRSWDRDEAVLLAGDRSKVLLGIREDVQVKLLTEATIGGINLAEKDMVALRFKFRVAYTTAFSTAGGEVTDYPFAVITPDVTP</sequence>
<dbReference type="Gene3D" id="3.30.2400.10">
    <property type="entry name" value="Major capsid protein gp5"/>
    <property type="match status" value="1"/>
</dbReference>
<comment type="subcellular location">
    <subcellularLocation>
        <location evidence="1">Virion</location>
    </subcellularLocation>
</comment>
<dbReference type="InterPro" id="IPR054612">
    <property type="entry name" value="Phage_capsid-like_C"/>
</dbReference>
<keyword evidence="2" id="KW-0946">Virion</keyword>
<organism evidence="4 5">
    <name type="scientific">Microbacterium phage Robinson</name>
    <dbReference type="NCBI Taxonomy" id="2126935"/>
    <lineage>
        <taxon>Viruses</taxon>
        <taxon>Duplodnaviria</taxon>
        <taxon>Heunggongvirae</taxon>
        <taxon>Uroviricota</taxon>
        <taxon>Caudoviricetes</taxon>
        <taxon>Ilzatvirus</taxon>
        <taxon>Ilzatvirus teagan</taxon>
    </lineage>
</organism>
<proteinExistence type="predicted"/>
<dbReference type="Proteomes" id="UP000244514">
    <property type="component" value="Genome"/>
</dbReference>
<name>A0A2R4A0H4_9CAUD</name>
<dbReference type="InterPro" id="IPR024455">
    <property type="entry name" value="Phage_capsid"/>
</dbReference>
<accession>A0A2R4A0H4</accession>
<dbReference type="Pfam" id="PF05065">
    <property type="entry name" value="Phage_capsid"/>
    <property type="match status" value="1"/>
</dbReference>
<dbReference type="SUPFAM" id="SSF56563">
    <property type="entry name" value="Major capsid protein gp5"/>
    <property type="match status" value="1"/>
</dbReference>
<evidence type="ECO:0000313" key="4">
    <source>
        <dbReference type="EMBL" id="AVR56486.1"/>
    </source>
</evidence>
<feature type="domain" description="Phage capsid-like C-terminal" evidence="3">
    <location>
        <begin position="32"/>
        <end position="283"/>
    </location>
</feature>
<dbReference type="NCBIfam" id="TIGR01554">
    <property type="entry name" value="major_cap_HK97"/>
    <property type="match status" value="1"/>
</dbReference>
<reference evidence="5" key="1">
    <citation type="submission" date="2018-03" db="EMBL/GenBank/DDBJ databases">
        <authorList>
            <person name="Keele B.F."/>
        </authorList>
    </citation>
    <scope>NUCLEOTIDE SEQUENCE [LARGE SCALE GENOMIC DNA]</scope>
</reference>